<evidence type="ECO:0000256" key="12">
    <source>
        <dbReference type="SAM" id="MobiDB-lite"/>
    </source>
</evidence>
<comment type="cofactor">
    <cofactor evidence="1 11">
        <name>pyridoxal 5'-phosphate</name>
        <dbReference type="ChEBI" id="CHEBI:597326"/>
    </cofactor>
</comment>
<dbReference type="Gene3D" id="3.40.640.10">
    <property type="entry name" value="Type I PLP-dependent aspartate aminotransferase-like (Major domain)"/>
    <property type="match status" value="1"/>
</dbReference>
<evidence type="ECO:0000256" key="10">
    <source>
        <dbReference type="ARBA" id="ARBA00047481"/>
    </source>
</evidence>
<dbReference type="EC" id="2.6.1.9" evidence="4"/>
<keyword evidence="6" id="KW-0028">Amino-acid biosynthesis</keyword>
<dbReference type="PROSITE" id="PS00599">
    <property type="entry name" value="AA_TRANSFER_CLASS_2"/>
    <property type="match status" value="1"/>
</dbReference>
<evidence type="ECO:0000256" key="11">
    <source>
        <dbReference type="RuleBase" id="RU003693"/>
    </source>
</evidence>
<dbReference type="InterPro" id="IPR050106">
    <property type="entry name" value="HistidinolP_aminotransfase"/>
</dbReference>
<keyword evidence="8 11" id="KW-0663">Pyridoxal phosphate</keyword>
<evidence type="ECO:0000259" key="13">
    <source>
        <dbReference type="Pfam" id="PF00155"/>
    </source>
</evidence>
<feature type="domain" description="Aminotransferase class I/classII large" evidence="13">
    <location>
        <begin position="30"/>
        <end position="359"/>
    </location>
</feature>
<dbReference type="EMBL" id="BAAANQ010000001">
    <property type="protein sequence ID" value="GAA2040024.1"/>
    <property type="molecule type" value="Genomic_DNA"/>
</dbReference>
<evidence type="ECO:0000256" key="3">
    <source>
        <dbReference type="ARBA" id="ARBA00007970"/>
    </source>
</evidence>
<comment type="catalytic activity">
    <reaction evidence="10">
        <text>L-histidinol phosphate + 2-oxoglutarate = 3-(imidazol-4-yl)-2-oxopropyl phosphate + L-glutamate</text>
        <dbReference type="Rhea" id="RHEA:23744"/>
        <dbReference type="ChEBI" id="CHEBI:16810"/>
        <dbReference type="ChEBI" id="CHEBI:29985"/>
        <dbReference type="ChEBI" id="CHEBI:57766"/>
        <dbReference type="ChEBI" id="CHEBI:57980"/>
        <dbReference type="EC" id="2.6.1.9"/>
    </reaction>
</comment>
<dbReference type="CDD" id="cd00609">
    <property type="entry name" value="AAT_like"/>
    <property type="match status" value="1"/>
</dbReference>
<organism evidence="14 15">
    <name type="scientific">Streptomyces cheonanensis</name>
    <dbReference type="NCBI Taxonomy" id="312720"/>
    <lineage>
        <taxon>Bacteria</taxon>
        <taxon>Bacillati</taxon>
        <taxon>Actinomycetota</taxon>
        <taxon>Actinomycetes</taxon>
        <taxon>Kitasatosporales</taxon>
        <taxon>Streptomycetaceae</taxon>
        <taxon>Streptomyces</taxon>
    </lineage>
</organism>
<protein>
    <recommendedName>
        <fullName evidence="4">histidinol-phosphate transaminase</fullName>
        <ecNumber evidence="4">2.6.1.9</ecNumber>
    </recommendedName>
</protein>
<accession>A0ABN2ULU2</accession>
<evidence type="ECO:0000256" key="1">
    <source>
        <dbReference type="ARBA" id="ARBA00001933"/>
    </source>
</evidence>
<feature type="region of interest" description="Disordered" evidence="12">
    <location>
        <begin position="1"/>
        <end position="44"/>
    </location>
</feature>
<dbReference type="InterPro" id="IPR004839">
    <property type="entry name" value="Aminotransferase_I/II_large"/>
</dbReference>
<evidence type="ECO:0000256" key="6">
    <source>
        <dbReference type="ARBA" id="ARBA00022605"/>
    </source>
</evidence>
<dbReference type="PANTHER" id="PTHR43643">
    <property type="entry name" value="HISTIDINOL-PHOSPHATE AMINOTRANSFERASE 2"/>
    <property type="match status" value="1"/>
</dbReference>
<dbReference type="InterPro" id="IPR001917">
    <property type="entry name" value="Aminotrans_II_pyridoxalP_BS"/>
</dbReference>
<dbReference type="Pfam" id="PF00155">
    <property type="entry name" value="Aminotran_1_2"/>
    <property type="match status" value="1"/>
</dbReference>
<gene>
    <name evidence="14" type="primary">hisC_1</name>
    <name evidence="14" type="ORF">GCM10009757_01330</name>
</gene>
<dbReference type="InterPro" id="IPR015424">
    <property type="entry name" value="PyrdxlP-dep_Trfase"/>
</dbReference>
<evidence type="ECO:0000256" key="9">
    <source>
        <dbReference type="ARBA" id="ARBA00023102"/>
    </source>
</evidence>
<evidence type="ECO:0000256" key="7">
    <source>
        <dbReference type="ARBA" id="ARBA00022679"/>
    </source>
</evidence>
<proteinExistence type="inferred from homology"/>
<dbReference type="Gene3D" id="3.90.1150.10">
    <property type="entry name" value="Aspartate Aminotransferase, domain 1"/>
    <property type="match status" value="1"/>
</dbReference>
<keyword evidence="5" id="KW-0032">Aminotransferase</keyword>
<dbReference type="InterPro" id="IPR015421">
    <property type="entry name" value="PyrdxlP-dep_Trfase_major"/>
</dbReference>
<reference evidence="14 15" key="1">
    <citation type="journal article" date="2019" name="Int. J. Syst. Evol. Microbiol.">
        <title>The Global Catalogue of Microorganisms (GCM) 10K type strain sequencing project: providing services to taxonomists for standard genome sequencing and annotation.</title>
        <authorList>
            <consortium name="The Broad Institute Genomics Platform"/>
            <consortium name="The Broad Institute Genome Sequencing Center for Infectious Disease"/>
            <person name="Wu L."/>
            <person name="Ma J."/>
        </authorList>
    </citation>
    <scope>NUCLEOTIDE SEQUENCE [LARGE SCALE GENOMIC DNA]</scope>
    <source>
        <strain evidence="14 15">JCM 14549</strain>
    </source>
</reference>
<comment type="caution">
    <text evidence="14">The sequence shown here is derived from an EMBL/GenBank/DDBJ whole genome shotgun (WGS) entry which is preliminary data.</text>
</comment>
<dbReference type="PANTHER" id="PTHR43643:SF6">
    <property type="entry name" value="HISTIDINOL-PHOSPHATE AMINOTRANSFERASE"/>
    <property type="match status" value="1"/>
</dbReference>
<name>A0ABN2ULU2_9ACTN</name>
<sequence length="370" mass="38689">MSEEASFFRSDDDEDGPGTRPGPGTPGRLRLHLNESPYGPPPGAVDAVREEAAGHLPHYPDPAARTLRAALARHFAVDPAMLTIGNGVDELILLTALTFAAGPQAEVTCTERTFPGYGEAARAVGARLRALPLTPGYAVPATAFAHALADGTDLAFVCNPLNPTGTVLDRAGTAALLAAADGAPGHLVLDEAYLDFAGPEHDHALDRVRDGAPALVLRTFSKAWGLASVRLGVLIGPPERVARIERTARALPFRVSRPAQRAVLAALAEPGHLERVRTGTARSREHLTKSLDTIGVSVTPSAANFVLAALPVADSTRVAARLAAEHGVLVRDLTLLGLPGHLRITVGTVPQVERAVTALAAVLRTMEHAA</sequence>
<dbReference type="Proteomes" id="UP001403094">
    <property type="component" value="Unassembled WGS sequence"/>
</dbReference>
<comment type="similarity">
    <text evidence="3">Belongs to the class-II pyridoxal-phosphate-dependent aminotransferase family. Histidinol-phosphate aminotransferase subfamily.</text>
</comment>
<keyword evidence="9" id="KW-0368">Histidine biosynthesis</keyword>
<evidence type="ECO:0000256" key="4">
    <source>
        <dbReference type="ARBA" id="ARBA00012748"/>
    </source>
</evidence>
<keyword evidence="15" id="KW-1185">Reference proteome</keyword>
<keyword evidence="7" id="KW-0808">Transferase</keyword>
<dbReference type="InterPro" id="IPR015422">
    <property type="entry name" value="PyrdxlP-dep_Trfase_small"/>
</dbReference>
<evidence type="ECO:0000256" key="5">
    <source>
        <dbReference type="ARBA" id="ARBA00022576"/>
    </source>
</evidence>
<evidence type="ECO:0000313" key="15">
    <source>
        <dbReference type="Proteomes" id="UP001403094"/>
    </source>
</evidence>
<comment type="pathway">
    <text evidence="2">Amino-acid biosynthesis; L-histidine biosynthesis; L-histidine from 5-phospho-alpha-D-ribose 1-diphosphate: step 7/9.</text>
</comment>
<dbReference type="RefSeq" id="WP_346069265.1">
    <property type="nucleotide sequence ID" value="NZ_BAAANQ010000001.1"/>
</dbReference>
<dbReference type="SUPFAM" id="SSF53383">
    <property type="entry name" value="PLP-dependent transferases"/>
    <property type="match status" value="1"/>
</dbReference>
<evidence type="ECO:0000256" key="8">
    <source>
        <dbReference type="ARBA" id="ARBA00022898"/>
    </source>
</evidence>
<evidence type="ECO:0000256" key="2">
    <source>
        <dbReference type="ARBA" id="ARBA00005011"/>
    </source>
</evidence>
<evidence type="ECO:0000313" key="14">
    <source>
        <dbReference type="EMBL" id="GAA2040024.1"/>
    </source>
</evidence>